<reference evidence="1 2" key="1">
    <citation type="journal article" date="2022" name="Genome Biol. Evol.">
        <title>The Spruce Budworm Genome: Reconstructing the Evolutionary History of Antifreeze Proteins.</title>
        <authorList>
            <person name="Beliveau C."/>
            <person name="Gagne P."/>
            <person name="Picq S."/>
            <person name="Vernygora O."/>
            <person name="Keeling C.I."/>
            <person name="Pinkney K."/>
            <person name="Doucet D."/>
            <person name="Wen F."/>
            <person name="Johnston J.S."/>
            <person name="Maaroufi H."/>
            <person name="Boyle B."/>
            <person name="Laroche J."/>
            <person name="Dewar K."/>
            <person name="Juretic N."/>
            <person name="Blackburn G."/>
            <person name="Nisole A."/>
            <person name="Brunet B."/>
            <person name="Brandao M."/>
            <person name="Lumley L."/>
            <person name="Duan J."/>
            <person name="Quan G."/>
            <person name="Lucarotti C.J."/>
            <person name="Roe A.D."/>
            <person name="Sperling F.A.H."/>
            <person name="Levesque R.C."/>
            <person name="Cusson M."/>
        </authorList>
    </citation>
    <scope>NUCLEOTIDE SEQUENCE [LARGE SCALE GENOMIC DNA]</scope>
    <source>
        <strain evidence="1">Glfc:IPQL:Cfum</strain>
    </source>
</reference>
<organism evidence="1 2">
    <name type="scientific">Choristoneura fumiferana</name>
    <name type="common">Spruce budworm moth</name>
    <name type="synonym">Archips fumiferana</name>
    <dbReference type="NCBI Taxonomy" id="7141"/>
    <lineage>
        <taxon>Eukaryota</taxon>
        <taxon>Metazoa</taxon>
        <taxon>Ecdysozoa</taxon>
        <taxon>Arthropoda</taxon>
        <taxon>Hexapoda</taxon>
        <taxon>Insecta</taxon>
        <taxon>Pterygota</taxon>
        <taxon>Neoptera</taxon>
        <taxon>Endopterygota</taxon>
        <taxon>Lepidoptera</taxon>
        <taxon>Glossata</taxon>
        <taxon>Ditrysia</taxon>
        <taxon>Tortricoidea</taxon>
        <taxon>Tortricidae</taxon>
        <taxon>Tortricinae</taxon>
        <taxon>Choristoneura</taxon>
    </lineage>
</organism>
<evidence type="ECO:0000313" key="1">
    <source>
        <dbReference type="EMBL" id="KAI8425579.1"/>
    </source>
</evidence>
<gene>
    <name evidence="1" type="ORF">MSG28_011402</name>
</gene>
<evidence type="ECO:0000313" key="2">
    <source>
        <dbReference type="Proteomes" id="UP001064048"/>
    </source>
</evidence>
<sequence length="516" mass="58602">MIMTGICRLCLSYSTQNMISLSECEASITIVLSIQISPIELLPNQVCTMCSDKLKGLKEFQTQVHRNEQILKNHLNQGSECLNIFYKTIKNSIKEETRKSITTDVTDNKLVEKNELDMKQLKVEEDLNLEQGIDYDSEDELPLVDIKKENNDDSSKPGIEMVINDFKFKCLTCFDKLQNQVDLVNHYNNVHKTKVKNKHSYTLVKDDDKVLYKCVACGVTYDCRKKITRHSQIYNEERFHCKICGRTYKTVSEIIRHGRAHDGPKVACSFGCGFASVYSGALKTHEDRHRQEYKPGPDLGEGSSFVAQGLQTSKSGPGHSCVRKYLVYKCETCNKSFQVKTWYEQHQNIHKGLKPFVCQICGLAFHMDRSVHPNASPLNRYVCVHCSKPCGTMKALTLHLKEHGITSSLLCDLCGKSVSTTEQLKKHRLTHSGIKPFACKSCDKTFSKKFNLKLHQITHTGERAHACESCGKQYTQRSALIRHVNREYTSCRGCTARAHAYGSGGRYDPSHVTQQY</sequence>
<name>A0ACC0JNA8_CHOFU</name>
<comment type="caution">
    <text evidence="1">The sequence shown here is derived from an EMBL/GenBank/DDBJ whole genome shotgun (WGS) entry which is preliminary data.</text>
</comment>
<dbReference type="Proteomes" id="UP001064048">
    <property type="component" value="Chromosome 19"/>
</dbReference>
<protein>
    <submittedName>
        <fullName evidence="1">Uncharacterized protein</fullName>
    </submittedName>
</protein>
<accession>A0ACC0JNA8</accession>
<proteinExistence type="predicted"/>
<dbReference type="EMBL" id="CM046119">
    <property type="protein sequence ID" value="KAI8425579.1"/>
    <property type="molecule type" value="Genomic_DNA"/>
</dbReference>
<keyword evidence="2" id="KW-1185">Reference proteome</keyword>